<dbReference type="Gene3D" id="3.40.50.620">
    <property type="entry name" value="HUPs"/>
    <property type="match status" value="1"/>
</dbReference>
<dbReference type="InterPro" id="IPR024951">
    <property type="entry name" value="Sulfurylase_cat_dom"/>
</dbReference>
<keyword evidence="4" id="KW-0548">Nucleotidyltransferase</keyword>
<feature type="domain" description="ATP-sulfurylase PUA-like" evidence="11">
    <location>
        <begin position="88"/>
        <end position="241"/>
    </location>
</feature>
<dbReference type="InterPro" id="IPR002650">
    <property type="entry name" value="Sulphate_adenylyltransferase"/>
</dbReference>
<dbReference type="Proteomes" id="UP000316726">
    <property type="component" value="Chromosome 18"/>
</dbReference>
<dbReference type="EMBL" id="CP031051">
    <property type="protein sequence ID" value="QDZ25634.1"/>
    <property type="molecule type" value="Genomic_DNA"/>
</dbReference>
<dbReference type="CDD" id="cd00517">
    <property type="entry name" value="ATPS"/>
    <property type="match status" value="1"/>
</dbReference>
<dbReference type="OrthoDB" id="506431at2759"/>
<proteinExistence type="inferred from homology"/>
<dbReference type="SUPFAM" id="SSF52374">
    <property type="entry name" value="Nucleotidylyl transferase"/>
    <property type="match status" value="1"/>
</dbReference>
<keyword evidence="13" id="KW-1185">Reference proteome</keyword>
<evidence type="ECO:0000259" key="11">
    <source>
        <dbReference type="Pfam" id="PF14306"/>
    </source>
</evidence>
<dbReference type="InterPro" id="IPR025980">
    <property type="entry name" value="ATP-Sase_PUA-like_dom"/>
</dbReference>
<evidence type="ECO:0000313" key="13">
    <source>
        <dbReference type="Proteomes" id="UP000316726"/>
    </source>
</evidence>
<dbReference type="STRING" id="1764295.A0A5B8N1Q9"/>
<comment type="pathway">
    <text evidence="1">Sulfur metabolism; hydrogen sulfide biosynthesis; sulfite from sulfate: step 1/3.</text>
</comment>
<keyword evidence="5" id="KW-0547">Nucleotide-binding</keyword>
<evidence type="ECO:0000259" key="10">
    <source>
        <dbReference type="Pfam" id="PF01747"/>
    </source>
</evidence>
<keyword evidence="6" id="KW-0067">ATP-binding</keyword>
<evidence type="ECO:0000256" key="4">
    <source>
        <dbReference type="ARBA" id="ARBA00022695"/>
    </source>
</evidence>
<dbReference type="GO" id="GO:0004781">
    <property type="term" value="F:sulfate adenylyltransferase (ATP) activity"/>
    <property type="evidence" value="ECO:0007669"/>
    <property type="project" value="UniProtKB-EC"/>
</dbReference>
<dbReference type="NCBIfam" id="TIGR00339">
    <property type="entry name" value="sopT"/>
    <property type="match status" value="1"/>
</dbReference>
<dbReference type="InterPro" id="IPR014729">
    <property type="entry name" value="Rossmann-like_a/b/a_fold"/>
</dbReference>
<reference evidence="12 13" key="1">
    <citation type="submission" date="2018-07" db="EMBL/GenBank/DDBJ databases">
        <title>The complete nuclear genome of the prasinophyte Chloropicon primus (CCMP1205).</title>
        <authorList>
            <person name="Pombert J.-F."/>
            <person name="Otis C."/>
            <person name="Turmel M."/>
            <person name="Lemieux C."/>
        </authorList>
    </citation>
    <scope>NUCLEOTIDE SEQUENCE [LARGE SCALE GENOMIC DNA]</scope>
    <source>
        <strain evidence="12 13">CCMP1205</strain>
    </source>
</reference>
<dbReference type="PANTHER" id="PTHR43509:SF1">
    <property type="entry name" value="SULFATE ADENYLYLTRANSFERASE"/>
    <property type="match status" value="1"/>
</dbReference>
<evidence type="ECO:0000256" key="6">
    <source>
        <dbReference type="ARBA" id="ARBA00022840"/>
    </source>
</evidence>
<dbReference type="Gene3D" id="3.10.400.10">
    <property type="entry name" value="Sulfate adenylyltransferase"/>
    <property type="match status" value="1"/>
</dbReference>
<dbReference type="AlphaFoldDB" id="A0A5B8N1Q9"/>
<evidence type="ECO:0000313" key="12">
    <source>
        <dbReference type="EMBL" id="QDZ25634.1"/>
    </source>
</evidence>
<evidence type="ECO:0000256" key="1">
    <source>
        <dbReference type="ARBA" id="ARBA00005048"/>
    </source>
</evidence>
<feature type="domain" description="Sulphate adenylyltransferase catalytic" evidence="10">
    <location>
        <begin position="250"/>
        <end position="463"/>
    </location>
</feature>
<dbReference type="EC" id="2.7.7.4" evidence="2"/>
<evidence type="ECO:0000256" key="8">
    <source>
        <dbReference type="ARBA" id="ARBA00037980"/>
    </source>
</evidence>
<protein>
    <recommendedName>
        <fullName evidence="2">sulfate adenylyltransferase</fullName>
        <ecNumber evidence="2">2.7.7.4</ecNumber>
    </recommendedName>
    <alternativeName>
        <fullName evidence="9">ATP-sulfurylase</fullName>
    </alternativeName>
    <alternativeName>
        <fullName evidence="7">Sulfate adenylate transferase</fullName>
    </alternativeName>
</protein>
<evidence type="ECO:0000256" key="2">
    <source>
        <dbReference type="ARBA" id="ARBA00012391"/>
    </source>
</evidence>
<organism evidence="12 13">
    <name type="scientific">Chloropicon primus</name>
    <dbReference type="NCBI Taxonomy" id="1764295"/>
    <lineage>
        <taxon>Eukaryota</taxon>
        <taxon>Viridiplantae</taxon>
        <taxon>Chlorophyta</taxon>
        <taxon>Chloropicophyceae</taxon>
        <taxon>Chloropicales</taxon>
        <taxon>Chloropicaceae</taxon>
        <taxon>Chloropicon</taxon>
    </lineage>
</organism>
<evidence type="ECO:0000256" key="7">
    <source>
        <dbReference type="ARBA" id="ARBA00031812"/>
    </source>
</evidence>
<evidence type="ECO:0000256" key="3">
    <source>
        <dbReference type="ARBA" id="ARBA00022679"/>
    </source>
</evidence>
<gene>
    <name evidence="12" type="ORF">A3770_18p81520</name>
</gene>
<name>A0A5B8N1Q9_9CHLO</name>
<dbReference type="Pfam" id="PF14306">
    <property type="entry name" value="PUA_2"/>
    <property type="match status" value="1"/>
</dbReference>
<comment type="similarity">
    <text evidence="8">Belongs to the sulfate adenylyltransferase family.</text>
</comment>
<dbReference type="SUPFAM" id="SSF88697">
    <property type="entry name" value="PUA domain-like"/>
    <property type="match status" value="1"/>
</dbReference>
<dbReference type="InterPro" id="IPR015947">
    <property type="entry name" value="PUA-like_sf"/>
</dbReference>
<dbReference type="GO" id="GO:0000103">
    <property type="term" value="P:sulfate assimilation"/>
    <property type="evidence" value="ECO:0007669"/>
    <property type="project" value="InterPro"/>
</dbReference>
<dbReference type="Pfam" id="PF01747">
    <property type="entry name" value="ATP-sulfurylase"/>
    <property type="match status" value="1"/>
</dbReference>
<dbReference type="GO" id="GO:0005524">
    <property type="term" value="F:ATP binding"/>
    <property type="evidence" value="ECO:0007669"/>
    <property type="project" value="UniProtKB-KW"/>
</dbReference>
<evidence type="ECO:0000256" key="5">
    <source>
        <dbReference type="ARBA" id="ARBA00022741"/>
    </source>
</evidence>
<sequence length="465" mass="50824">MDVTSTKAAIRQTLSTTPRRSLRLGHSSATRTANASIRTLQTQQHLKLNVSSCSRSSSSRSLSMQASRMVAHAAISADAASVVEGKAAPHGGKLSDLMVTDEAERKALVAACEGRTIELSDRNACDVELLMVGGFSPLDGFMNEEEYKSVVETMRLPSGLLFGLPVVMDTDDASLAPGMKVLLTYNGQDLAVMEIESTYKPNKPLEAKQCYGTSSLEHPGVQMISMERGGTYMGGKIFGLEKPTRVFPCKTPAEVRAMLPANVDVVAFQCRNPVHKAHYELFTRALDADNVGGDGVVLVHPTCGPTQDDDIPGVVRYRTYEVLKEETADPKVNWAYLPYSMHMAGPREAIQHMIIRKNYGCTHFIIGRDMAGSKSCLDGEDFYGAYDAQDLAKEMSEELGVKTVPSLNIVYTEEEGYVTADVASDKGLSIKKLSGTKFRQMLRAGEDIPEWFAFKSVVKVLRENN</sequence>
<accession>A0A5B8N1Q9</accession>
<dbReference type="PANTHER" id="PTHR43509">
    <property type="match status" value="1"/>
</dbReference>
<keyword evidence="3" id="KW-0808">Transferase</keyword>
<evidence type="ECO:0000256" key="9">
    <source>
        <dbReference type="ARBA" id="ARBA00041598"/>
    </source>
</evidence>